<evidence type="ECO:0000313" key="2">
    <source>
        <dbReference type="Proteomes" id="UP001515660"/>
    </source>
</evidence>
<protein>
    <submittedName>
        <fullName evidence="1">Uncharacterized protein</fullName>
    </submittedName>
</protein>
<organism evidence="1 2">
    <name type="scientific">Rhodobacter calidifons</name>
    <dbReference type="NCBI Taxonomy" id="2715277"/>
    <lineage>
        <taxon>Bacteria</taxon>
        <taxon>Pseudomonadati</taxon>
        <taxon>Pseudomonadota</taxon>
        <taxon>Alphaproteobacteria</taxon>
        <taxon>Rhodobacterales</taxon>
        <taxon>Rhodobacter group</taxon>
        <taxon>Rhodobacter</taxon>
    </lineage>
</organism>
<name>A0ABX0GB92_9RHOB</name>
<evidence type="ECO:0000313" key="1">
    <source>
        <dbReference type="EMBL" id="NHB78564.1"/>
    </source>
</evidence>
<comment type="caution">
    <text evidence="1">The sequence shown here is derived from an EMBL/GenBank/DDBJ whole genome shotgun (WGS) entry which is preliminary data.</text>
</comment>
<keyword evidence="2" id="KW-1185">Reference proteome</keyword>
<gene>
    <name evidence="1" type="ORF">G8O29_17865</name>
</gene>
<sequence>MAAVSHVLTRAEPCPATGGPCEIAQALIETLQAAMSGAGAALGPDFGVSGVIETRVCGRLCRLHWQGSDRAIAVEGALPGAGPRLRAERLRG</sequence>
<dbReference type="EMBL" id="JAANHS010000034">
    <property type="protein sequence ID" value="NHB78564.1"/>
    <property type="molecule type" value="Genomic_DNA"/>
</dbReference>
<dbReference type="RefSeq" id="WP_166404563.1">
    <property type="nucleotide sequence ID" value="NZ_JAANHS010000034.1"/>
</dbReference>
<proteinExistence type="predicted"/>
<reference evidence="1 2" key="1">
    <citation type="journal article" date="2022" name="Microorganisms">
        <title>Genome Sequence and Characterization of a Xanthorhodopsin-Containing, Aerobic Anoxygenic Phototrophic Rhodobacter Species, Isolated from Mesophilic Conditions at Yellowstone National Park.</title>
        <authorList>
            <person name="Kyndt J.A."/>
            <person name="Robertson S."/>
            <person name="Shoffstall I.B."/>
            <person name="Ramaley R.F."/>
            <person name="Meyer T.E."/>
        </authorList>
    </citation>
    <scope>NUCLEOTIDE SEQUENCE [LARGE SCALE GENOMIC DNA]</scope>
    <source>
        <strain evidence="1 2">M37P</strain>
    </source>
</reference>
<dbReference type="Proteomes" id="UP001515660">
    <property type="component" value="Unassembled WGS sequence"/>
</dbReference>
<accession>A0ABX0GB92</accession>